<sequence length="678" mass="70604">MSKKSQVWLAIALVVVLLAGAGAFAIFRLPMLKSTAAEAAADDLAEEQLSSDIWHEKDLAQGLLDRVTKSLGKRVDLRSVRVADITESDGQTVAELDWTWANLDGESWRYTSQLPLEKNGLFWWANLTERAIHPKLGKGGSFALRANPGKRGNILGADGEVLMEEGKVVDIGVHPNRLEPDTLDTLVDELNTGVDSLNLDAGALEDDVDAAEGNQLVPVVTLREDDYRHVRDAIHDFPGVLFTEDTQTLTRSRGFAQATLGSAGQASADDIEKSEGRVIAGDVVGRTGLQKTFNSRLSGPGSVEVFAKGDAADDKGGKTTLTSLHAFAQKDGEDLETTLDVTIQDAADKAAATAKKPTAVVVIRPSDGHVLAAANHDPEGAAWDRALRGQYAPGSVFKIASGLALLESGVKPEDTIDCPKTVTVGGKKFKNAEDEVLGDVSFADDFAHSCNTAFVSSADRVTGDDLTAAAEQLGMTDGTLGIGAKTASVPADEDEVTHAAQMIGQGKVQASPLSVATMAASVKAGETVTPQLILGDALDDAEIGEAGDAGGGKDARGADGGKDTGGSKDAGGKNADDKNAGSGSSDAPALDEDAAKQISDMMRDVVTDGTATALKDVPGDPVHGKTGTAEYGDESPPRTHSWFAGFQGDLAVAVLVEDGGFGAEAAVPVAHEFFDRIN</sequence>
<keyword evidence="8" id="KW-1185">Reference proteome</keyword>
<name>A0ABY5SPU5_9MICO</name>
<dbReference type="Gene3D" id="3.30.1390.30">
    <property type="entry name" value="Penicillin-binding protein 2a, domain 3"/>
    <property type="match status" value="1"/>
</dbReference>
<organism evidence="7 8">
    <name type="scientific">Brevibacterium spongiae</name>
    <dbReference type="NCBI Taxonomy" id="2909672"/>
    <lineage>
        <taxon>Bacteria</taxon>
        <taxon>Bacillati</taxon>
        <taxon>Actinomycetota</taxon>
        <taxon>Actinomycetes</taxon>
        <taxon>Micrococcales</taxon>
        <taxon>Brevibacteriaceae</taxon>
        <taxon>Brevibacterium</taxon>
    </lineage>
</organism>
<dbReference type="RefSeq" id="WP_265418536.1">
    <property type="nucleotide sequence ID" value="NZ_CP093443.1"/>
</dbReference>
<evidence type="ECO:0000256" key="2">
    <source>
        <dbReference type="ARBA" id="ARBA00007171"/>
    </source>
</evidence>
<reference evidence="7" key="1">
    <citation type="submission" date="2022-03" db="EMBL/GenBank/DDBJ databases">
        <title>Brevibacterium spongiae sp. nov., isolated from marine sponge.</title>
        <authorList>
            <person name="Li Z."/>
            <person name="Zhang M."/>
        </authorList>
    </citation>
    <scope>NUCLEOTIDE SEQUENCE</scope>
    <source>
        <strain evidence="7">WHS-Z9</strain>
    </source>
</reference>
<dbReference type="EMBL" id="CP093443">
    <property type="protein sequence ID" value="UVI35921.1"/>
    <property type="molecule type" value="Genomic_DNA"/>
</dbReference>
<dbReference type="PANTHER" id="PTHR30627:SF24">
    <property type="entry name" value="PENICILLIN-BINDING PROTEIN 4B"/>
    <property type="match status" value="1"/>
</dbReference>
<evidence type="ECO:0000313" key="7">
    <source>
        <dbReference type="EMBL" id="UVI35921.1"/>
    </source>
</evidence>
<keyword evidence="7" id="KW-0132">Cell division</keyword>
<feature type="domain" description="Penicillin-binding protein dimerisation" evidence="6">
    <location>
        <begin position="148"/>
        <end position="305"/>
    </location>
</feature>
<evidence type="ECO:0000256" key="1">
    <source>
        <dbReference type="ARBA" id="ARBA00004370"/>
    </source>
</evidence>
<feature type="domain" description="Penicillin-binding protein transpeptidase" evidence="5">
    <location>
        <begin position="359"/>
        <end position="673"/>
    </location>
</feature>
<keyword evidence="3" id="KW-0472">Membrane</keyword>
<dbReference type="Gene3D" id="3.90.1310.10">
    <property type="entry name" value="Penicillin-binding protein 2a (Domain 2)"/>
    <property type="match status" value="1"/>
</dbReference>
<dbReference type="Proteomes" id="UP001064879">
    <property type="component" value="Chromosome"/>
</dbReference>
<protein>
    <submittedName>
        <fullName evidence="7">Cell division protein FtsI</fullName>
    </submittedName>
</protein>
<feature type="region of interest" description="Disordered" evidence="4">
    <location>
        <begin position="544"/>
        <end position="589"/>
    </location>
</feature>
<feature type="compositionally biased region" description="Basic and acidic residues" evidence="4">
    <location>
        <begin position="551"/>
        <end position="579"/>
    </location>
</feature>
<dbReference type="InterPro" id="IPR005311">
    <property type="entry name" value="PBP_dimer"/>
</dbReference>
<evidence type="ECO:0000256" key="3">
    <source>
        <dbReference type="ARBA" id="ARBA00023136"/>
    </source>
</evidence>
<dbReference type="InterPro" id="IPR036138">
    <property type="entry name" value="PBP_dimer_sf"/>
</dbReference>
<evidence type="ECO:0000313" key="8">
    <source>
        <dbReference type="Proteomes" id="UP001064879"/>
    </source>
</evidence>
<proteinExistence type="inferred from homology"/>
<dbReference type="Pfam" id="PF03717">
    <property type="entry name" value="PBP_dimer"/>
    <property type="match status" value="1"/>
</dbReference>
<evidence type="ECO:0000259" key="5">
    <source>
        <dbReference type="Pfam" id="PF00905"/>
    </source>
</evidence>
<dbReference type="Pfam" id="PF00905">
    <property type="entry name" value="Transpeptidase"/>
    <property type="match status" value="1"/>
</dbReference>
<dbReference type="InterPro" id="IPR012338">
    <property type="entry name" value="Beta-lactam/transpept-like"/>
</dbReference>
<dbReference type="InterPro" id="IPR001460">
    <property type="entry name" value="PCN-bd_Tpept"/>
</dbReference>
<evidence type="ECO:0000256" key="4">
    <source>
        <dbReference type="SAM" id="MobiDB-lite"/>
    </source>
</evidence>
<gene>
    <name evidence="7" type="ORF">L1F31_17690</name>
</gene>
<dbReference type="GO" id="GO:0051301">
    <property type="term" value="P:cell division"/>
    <property type="evidence" value="ECO:0007669"/>
    <property type="project" value="UniProtKB-KW"/>
</dbReference>
<comment type="similarity">
    <text evidence="2">Belongs to the transpeptidase family.</text>
</comment>
<accession>A0ABY5SPU5</accession>
<dbReference type="PANTHER" id="PTHR30627">
    <property type="entry name" value="PEPTIDOGLYCAN D,D-TRANSPEPTIDASE"/>
    <property type="match status" value="1"/>
</dbReference>
<evidence type="ECO:0000259" key="6">
    <source>
        <dbReference type="Pfam" id="PF03717"/>
    </source>
</evidence>
<dbReference type="SUPFAM" id="SSF56519">
    <property type="entry name" value="Penicillin binding protein dimerisation domain"/>
    <property type="match status" value="1"/>
</dbReference>
<comment type="subcellular location">
    <subcellularLocation>
        <location evidence="1">Membrane</location>
    </subcellularLocation>
</comment>
<dbReference type="SUPFAM" id="SSF56601">
    <property type="entry name" value="beta-lactamase/transpeptidase-like"/>
    <property type="match status" value="1"/>
</dbReference>
<feature type="region of interest" description="Disordered" evidence="4">
    <location>
        <begin position="611"/>
        <end position="636"/>
    </location>
</feature>
<keyword evidence="7" id="KW-0131">Cell cycle</keyword>
<dbReference type="Gene3D" id="3.40.710.10">
    <property type="entry name" value="DD-peptidase/beta-lactamase superfamily"/>
    <property type="match status" value="1"/>
</dbReference>
<dbReference type="InterPro" id="IPR050515">
    <property type="entry name" value="Beta-lactam/transpept"/>
</dbReference>